<evidence type="ECO:0000259" key="7">
    <source>
        <dbReference type="PROSITE" id="PS51900"/>
    </source>
</evidence>
<evidence type="ECO:0000256" key="1">
    <source>
        <dbReference type="ARBA" id="ARBA00008857"/>
    </source>
</evidence>
<dbReference type="InterPro" id="IPR004107">
    <property type="entry name" value="Integrase_SAM-like_N"/>
</dbReference>
<dbReference type="RefSeq" id="WP_143892118.1">
    <property type="nucleotide sequence ID" value="NZ_CP041666.1"/>
</dbReference>
<keyword evidence="3 5" id="KW-0238">DNA-binding</keyword>
<feature type="domain" description="Core-binding (CB)" evidence="7">
    <location>
        <begin position="59"/>
        <end position="142"/>
    </location>
</feature>
<dbReference type="CDD" id="cd01189">
    <property type="entry name" value="INT_ICEBs1_C_like"/>
    <property type="match status" value="1"/>
</dbReference>
<name>A0A516KD92_9BACI</name>
<evidence type="ECO:0000313" key="8">
    <source>
        <dbReference type="EMBL" id="QDP39368.1"/>
    </source>
</evidence>
<dbReference type="GO" id="GO:0006310">
    <property type="term" value="P:DNA recombination"/>
    <property type="evidence" value="ECO:0007669"/>
    <property type="project" value="UniProtKB-KW"/>
</dbReference>
<dbReference type="GO" id="GO:0003677">
    <property type="term" value="F:DNA binding"/>
    <property type="evidence" value="ECO:0007669"/>
    <property type="project" value="UniProtKB-UniRule"/>
</dbReference>
<keyword evidence="4" id="KW-0233">DNA recombination</keyword>
<keyword evidence="2" id="KW-0229">DNA integration</keyword>
<dbReference type="PANTHER" id="PTHR30349">
    <property type="entry name" value="PHAGE INTEGRASE-RELATED"/>
    <property type="match status" value="1"/>
</dbReference>
<dbReference type="Pfam" id="PF00589">
    <property type="entry name" value="Phage_integrase"/>
    <property type="match status" value="1"/>
</dbReference>
<evidence type="ECO:0000259" key="6">
    <source>
        <dbReference type="PROSITE" id="PS51898"/>
    </source>
</evidence>
<proteinExistence type="inferred from homology"/>
<dbReference type="InterPro" id="IPR050090">
    <property type="entry name" value="Tyrosine_recombinase_XerCD"/>
</dbReference>
<organism evidence="8 9">
    <name type="scientific">Radiobacillus deserti</name>
    <dbReference type="NCBI Taxonomy" id="2594883"/>
    <lineage>
        <taxon>Bacteria</taxon>
        <taxon>Bacillati</taxon>
        <taxon>Bacillota</taxon>
        <taxon>Bacilli</taxon>
        <taxon>Bacillales</taxon>
        <taxon>Bacillaceae</taxon>
        <taxon>Radiobacillus</taxon>
    </lineage>
</organism>
<dbReference type="PROSITE" id="PS51900">
    <property type="entry name" value="CB"/>
    <property type="match status" value="1"/>
</dbReference>
<keyword evidence="9" id="KW-1185">Reference proteome</keyword>
<gene>
    <name evidence="8" type="ORF">FN924_03680</name>
</gene>
<dbReference type="InterPro" id="IPR002104">
    <property type="entry name" value="Integrase_catalytic"/>
</dbReference>
<dbReference type="EMBL" id="CP041666">
    <property type="protein sequence ID" value="QDP39368.1"/>
    <property type="molecule type" value="Genomic_DNA"/>
</dbReference>
<comment type="similarity">
    <text evidence="1">Belongs to the 'phage' integrase family.</text>
</comment>
<evidence type="ECO:0000256" key="2">
    <source>
        <dbReference type="ARBA" id="ARBA00022908"/>
    </source>
</evidence>
<dbReference type="InterPro" id="IPR011010">
    <property type="entry name" value="DNA_brk_join_enz"/>
</dbReference>
<dbReference type="Proteomes" id="UP000315215">
    <property type="component" value="Chromosome"/>
</dbReference>
<reference evidence="8 9" key="1">
    <citation type="submission" date="2019-07" db="EMBL/GenBank/DDBJ databases">
        <authorList>
            <person name="Li J."/>
        </authorList>
    </citation>
    <scope>NUCLEOTIDE SEQUENCE [LARGE SCALE GENOMIC DNA]</scope>
    <source>
        <strain evidence="8 9">TKL69</strain>
    </source>
</reference>
<dbReference type="GO" id="GO:0015074">
    <property type="term" value="P:DNA integration"/>
    <property type="evidence" value="ECO:0007669"/>
    <property type="project" value="UniProtKB-KW"/>
</dbReference>
<dbReference type="PROSITE" id="PS51898">
    <property type="entry name" value="TYR_RECOMBINASE"/>
    <property type="match status" value="1"/>
</dbReference>
<dbReference type="Pfam" id="PF14659">
    <property type="entry name" value="Phage_int_SAM_3"/>
    <property type="match status" value="1"/>
</dbReference>
<evidence type="ECO:0000256" key="4">
    <source>
        <dbReference type="ARBA" id="ARBA00023172"/>
    </source>
</evidence>
<evidence type="ECO:0000256" key="5">
    <source>
        <dbReference type="PROSITE-ProRule" id="PRU01248"/>
    </source>
</evidence>
<dbReference type="InterPro" id="IPR013762">
    <property type="entry name" value="Integrase-like_cat_sf"/>
</dbReference>
<dbReference type="InterPro" id="IPR044068">
    <property type="entry name" value="CB"/>
</dbReference>
<evidence type="ECO:0000313" key="9">
    <source>
        <dbReference type="Proteomes" id="UP000315215"/>
    </source>
</evidence>
<sequence>MSVGKDKERNTWYYVINNKNGNPKQIRRRGFKTKREAEIAKNKMLYEINNGMYVEPTRMKMEELSQKWLKKKKRDVQETTFTGYKILVDKHIEPYFHQKQIDKVKTYHIEEFYDHLYEEAELSGTTVQKIHTVIKSCFDYAMKMEWIAKNPVDSVDRPKREPSVVEVWDSNEVRFFLDNTNDDPLFIAYQLAVAEGMRQGEILGLRWKDIDFKGQKLTIRQTLSNDGKKLKPGAKNKSSLRTIPLTKETLIVLKKHPNRQSKIKIESESAFKDLDLVVCTNVGTPINPSNLRRSFNRNIEKLDMKKIRFHGLRHTHATICLQLNMHPKIVAERLGHADVRITLDTYSHLLPSMQSQAVNQISQAIFG</sequence>
<dbReference type="Gene3D" id="1.10.150.130">
    <property type="match status" value="1"/>
</dbReference>
<feature type="domain" description="Tyr recombinase" evidence="6">
    <location>
        <begin position="163"/>
        <end position="359"/>
    </location>
</feature>
<evidence type="ECO:0000256" key="3">
    <source>
        <dbReference type="ARBA" id="ARBA00023125"/>
    </source>
</evidence>
<dbReference type="OrthoDB" id="9803188at2"/>
<dbReference type="Gene3D" id="1.10.443.10">
    <property type="entry name" value="Intergrase catalytic core"/>
    <property type="match status" value="1"/>
</dbReference>
<dbReference type="PANTHER" id="PTHR30349:SF64">
    <property type="entry name" value="PROPHAGE INTEGRASE INTD-RELATED"/>
    <property type="match status" value="1"/>
</dbReference>
<dbReference type="InterPro" id="IPR010998">
    <property type="entry name" value="Integrase_recombinase_N"/>
</dbReference>
<dbReference type="Pfam" id="PF14657">
    <property type="entry name" value="Arm-DNA-bind_4"/>
    <property type="match status" value="1"/>
</dbReference>
<protein>
    <submittedName>
        <fullName evidence="8">Site-specific integrase</fullName>
    </submittedName>
</protein>
<accession>A0A516KD92</accession>
<dbReference type="KEGG" id="aqt:FN924_03680"/>
<dbReference type="SUPFAM" id="SSF56349">
    <property type="entry name" value="DNA breaking-rejoining enzymes"/>
    <property type="match status" value="1"/>
</dbReference>
<dbReference type="InterPro" id="IPR028259">
    <property type="entry name" value="AP2-like_int_N"/>
</dbReference>
<dbReference type="AlphaFoldDB" id="A0A516KD92"/>